<evidence type="ECO:0000256" key="1">
    <source>
        <dbReference type="ARBA" id="ARBA00004141"/>
    </source>
</evidence>
<reference evidence="13" key="1">
    <citation type="submission" date="2017-05" db="EMBL/GenBank/DDBJ databases">
        <authorList>
            <person name="Imhoff J.F."/>
            <person name="Rahn T."/>
            <person name="Kuenzel S."/>
            <person name="Neulinger S.C."/>
        </authorList>
    </citation>
    <scope>NUCLEOTIDE SEQUENCE</scope>
    <source>
        <strain evidence="13">LMG 28126</strain>
    </source>
</reference>
<dbReference type="GO" id="GO:0008076">
    <property type="term" value="C:voltage-gated potassium channel complex"/>
    <property type="evidence" value="ECO:0007669"/>
    <property type="project" value="InterPro"/>
</dbReference>
<dbReference type="InterPro" id="IPR028325">
    <property type="entry name" value="VG_K_chnl"/>
</dbReference>
<dbReference type="GO" id="GO:0001508">
    <property type="term" value="P:action potential"/>
    <property type="evidence" value="ECO:0007669"/>
    <property type="project" value="TreeGrafter"/>
</dbReference>
<evidence type="ECO:0000313" key="14">
    <source>
        <dbReference type="Proteomes" id="UP000706333"/>
    </source>
</evidence>
<dbReference type="Gene3D" id="1.10.287.70">
    <property type="match status" value="1"/>
</dbReference>
<keyword evidence="2" id="KW-0813">Transport</keyword>
<keyword evidence="8" id="KW-0406">Ion transport</keyword>
<dbReference type="SUPFAM" id="SSF81324">
    <property type="entry name" value="Voltage-gated potassium channels"/>
    <property type="match status" value="1"/>
</dbReference>
<dbReference type="EMBL" id="NHSD01000333">
    <property type="protein sequence ID" value="MBK5928940.1"/>
    <property type="molecule type" value="Genomic_DNA"/>
</dbReference>
<comment type="caution">
    <text evidence="13">The sequence shown here is derived from an EMBL/GenBank/DDBJ whole genome shotgun (WGS) entry which is preliminary data.</text>
</comment>
<proteinExistence type="predicted"/>
<keyword evidence="3" id="KW-0633">Potassium transport</keyword>
<dbReference type="PRINTS" id="PR01463">
    <property type="entry name" value="EAGCHANLFMLY"/>
</dbReference>
<dbReference type="Pfam" id="PF00520">
    <property type="entry name" value="Ion_trans"/>
    <property type="match status" value="1"/>
</dbReference>
<dbReference type="InterPro" id="IPR003938">
    <property type="entry name" value="K_chnl_volt-dep_EAG/ELK/ERG"/>
</dbReference>
<name>A0A934TMP6_9RHOB</name>
<dbReference type="InterPro" id="IPR005821">
    <property type="entry name" value="Ion_trans_dom"/>
</dbReference>
<feature type="transmembrane region" description="Helical" evidence="11">
    <location>
        <begin position="137"/>
        <end position="157"/>
    </location>
</feature>
<keyword evidence="5" id="KW-0631">Potassium channel</keyword>
<dbReference type="Proteomes" id="UP000706333">
    <property type="component" value="Unassembled WGS sequence"/>
</dbReference>
<evidence type="ECO:0000256" key="10">
    <source>
        <dbReference type="ARBA" id="ARBA00023303"/>
    </source>
</evidence>
<evidence type="ECO:0000256" key="2">
    <source>
        <dbReference type="ARBA" id="ARBA00022448"/>
    </source>
</evidence>
<protein>
    <submittedName>
        <fullName evidence="13">Ion transporter</fullName>
    </submittedName>
</protein>
<sequence length="256" mass="27956">MALRETISALYTGRTRRAARFRYTLIGLDVITVAFFIVTVPLARSAPIAVCEAVIGALILVDMGLRLWIAPDRWRSLWQVHTLADLVVVVSLVAEPLLGVNLSFLKALRALRLVHSWRVAQDLRRDTAFFREHEQGIVASVDLFAFIFVATSAVYVLQFDAEPGFAAYADALYFTVATLTTTGYGDITMTGTGGKLMAVVMMVAGVALFFRLARALFVPRKVIQRCTACGLNRHDPDAIHCKHCGATVNIPTGGAA</sequence>
<accession>A0A934TMP6</accession>
<dbReference type="PANTHER" id="PTHR11537:SF254">
    <property type="entry name" value="POTASSIUM VOLTAGE-GATED CHANNEL PROTEIN SHAB"/>
    <property type="match status" value="1"/>
</dbReference>
<evidence type="ECO:0000256" key="7">
    <source>
        <dbReference type="ARBA" id="ARBA00022989"/>
    </source>
</evidence>
<keyword evidence="10" id="KW-0407">Ion channel</keyword>
<feature type="domain" description="Ion transport" evidence="12">
    <location>
        <begin position="23"/>
        <end position="209"/>
    </location>
</feature>
<evidence type="ECO:0000256" key="4">
    <source>
        <dbReference type="ARBA" id="ARBA00022692"/>
    </source>
</evidence>
<feature type="transmembrane region" description="Helical" evidence="11">
    <location>
        <begin position="46"/>
        <end position="65"/>
    </location>
</feature>
<dbReference type="GO" id="GO:0005249">
    <property type="term" value="F:voltage-gated potassium channel activity"/>
    <property type="evidence" value="ECO:0007669"/>
    <property type="project" value="InterPro"/>
</dbReference>
<keyword evidence="6" id="KW-0630">Potassium</keyword>
<organism evidence="13 14">
    <name type="scientific">Rhodobaculum claviforme</name>
    <dbReference type="NCBI Taxonomy" id="1549854"/>
    <lineage>
        <taxon>Bacteria</taxon>
        <taxon>Pseudomonadati</taxon>
        <taxon>Pseudomonadota</taxon>
        <taxon>Alphaproteobacteria</taxon>
        <taxon>Rhodobacterales</taxon>
        <taxon>Paracoccaceae</taxon>
        <taxon>Rhodobaculum</taxon>
    </lineage>
</organism>
<dbReference type="PANTHER" id="PTHR11537">
    <property type="entry name" value="VOLTAGE-GATED POTASSIUM CHANNEL"/>
    <property type="match status" value="1"/>
</dbReference>
<keyword evidence="7 11" id="KW-1133">Transmembrane helix</keyword>
<evidence type="ECO:0000259" key="12">
    <source>
        <dbReference type="Pfam" id="PF00520"/>
    </source>
</evidence>
<evidence type="ECO:0000256" key="5">
    <source>
        <dbReference type="ARBA" id="ARBA00022826"/>
    </source>
</evidence>
<reference evidence="13" key="2">
    <citation type="journal article" date="2020" name="Microorganisms">
        <title>Osmotic Adaptation and Compatible Solute Biosynthesis of Phototrophic Bacteria as Revealed from Genome Analyses.</title>
        <authorList>
            <person name="Imhoff J.F."/>
            <person name="Rahn T."/>
            <person name="Kunzel S."/>
            <person name="Keller A."/>
            <person name="Neulinger S.C."/>
        </authorList>
    </citation>
    <scope>NUCLEOTIDE SEQUENCE</scope>
    <source>
        <strain evidence="13">LMG 28126</strain>
    </source>
</reference>
<dbReference type="RefSeq" id="WP_201158704.1">
    <property type="nucleotide sequence ID" value="NZ_NHSD01000333.1"/>
</dbReference>
<evidence type="ECO:0000313" key="13">
    <source>
        <dbReference type="EMBL" id="MBK5928940.1"/>
    </source>
</evidence>
<keyword evidence="4 11" id="KW-0812">Transmembrane</keyword>
<comment type="subcellular location">
    <subcellularLocation>
        <location evidence="1">Membrane</location>
        <topology evidence="1">Multi-pass membrane protein</topology>
    </subcellularLocation>
</comment>
<evidence type="ECO:0000256" key="11">
    <source>
        <dbReference type="SAM" id="Phobius"/>
    </source>
</evidence>
<keyword evidence="14" id="KW-1185">Reference proteome</keyword>
<evidence type="ECO:0000256" key="6">
    <source>
        <dbReference type="ARBA" id="ARBA00022958"/>
    </source>
</evidence>
<keyword evidence="9 11" id="KW-0472">Membrane</keyword>
<evidence type="ECO:0000256" key="3">
    <source>
        <dbReference type="ARBA" id="ARBA00022538"/>
    </source>
</evidence>
<gene>
    <name evidence="13" type="ORF">CCR87_16640</name>
</gene>
<evidence type="ECO:0000256" key="8">
    <source>
        <dbReference type="ARBA" id="ARBA00023065"/>
    </source>
</evidence>
<feature type="transmembrane region" description="Helical" evidence="11">
    <location>
        <begin position="164"/>
        <end position="184"/>
    </location>
</feature>
<evidence type="ECO:0000256" key="9">
    <source>
        <dbReference type="ARBA" id="ARBA00023136"/>
    </source>
</evidence>
<feature type="transmembrane region" description="Helical" evidence="11">
    <location>
        <begin position="21"/>
        <end position="40"/>
    </location>
</feature>
<feature type="transmembrane region" description="Helical" evidence="11">
    <location>
        <begin position="196"/>
        <end position="217"/>
    </location>
</feature>
<feature type="transmembrane region" description="Helical" evidence="11">
    <location>
        <begin position="77"/>
        <end position="94"/>
    </location>
</feature>
<dbReference type="AlphaFoldDB" id="A0A934TMP6"/>